<dbReference type="PANTHER" id="PTHR35400:SF3">
    <property type="entry name" value="SLL1072 PROTEIN"/>
    <property type="match status" value="1"/>
</dbReference>
<keyword evidence="2" id="KW-0378">Hydrolase</keyword>
<dbReference type="CDD" id="cd06260">
    <property type="entry name" value="DUF820-like"/>
    <property type="match status" value="1"/>
</dbReference>
<evidence type="ECO:0000313" key="3">
    <source>
        <dbReference type="Proteomes" id="UP000319792"/>
    </source>
</evidence>
<evidence type="ECO:0000313" key="2">
    <source>
        <dbReference type="EMBL" id="TWS23682.1"/>
    </source>
</evidence>
<protein>
    <submittedName>
        <fullName evidence="2">Uma2 family endonuclease</fullName>
    </submittedName>
</protein>
<dbReference type="EMBL" id="VIGV01000004">
    <property type="protein sequence ID" value="TWS23682.1"/>
    <property type="molecule type" value="Genomic_DNA"/>
</dbReference>
<dbReference type="InterPro" id="IPR012296">
    <property type="entry name" value="Nuclease_put_TT1808"/>
</dbReference>
<organism evidence="2 3">
    <name type="scientific">Tsukamurella sputi</name>
    <dbReference type="NCBI Taxonomy" id="2591848"/>
    <lineage>
        <taxon>Bacteria</taxon>
        <taxon>Bacillati</taxon>
        <taxon>Actinomycetota</taxon>
        <taxon>Actinomycetes</taxon>
        <taxon>Mycobacteriales</taxon>
        <taxon>Tsukamurellaceae</taxon>
        <taxon>Tsukamurella</taxon>
    </lineage>
</organism>
<name>A0A5C5RLZ0_9ACTN</name>
<evidence type="ECO:0000259" key="1">
    <source>
        <dbReference type="Pfam" id="PF05685"/>
    </source>
</evidence>
<dbReference type="SUPFAM" id="SSF52980">
    <property type="entry name" value="Restriction endonuclease-like"/>
    <property type="match status" value="1"/>
</dbReference>
<dbReference type="GO" id="GO:0004519">
    <property type="term" value="F:endonuclease activity"/>
    <property type="evidence" value="ECO:0007669"/>
    <property type="project" value="UniProtKB-KW"/>
</dbReference>
<dbReference type="Gene3D" id="3.90.1570.10">
    <property type="entry name" value="tt1808, chain A"/>
    <property type="match status" value="1"/>
</dbReference>
<proteinExistence type="predicted"/>
<keyword evidence="3" id="KW-1185">Reference proteome</keyword>
<feature type="domain" description="Putative restriction endonuclease" evidence="1">
    <location>
        <begin position="18"/>
        <end position="158"/>
    </location>
</feature>
<keyword evidence="2" id="KW-0255">Endonuclease</keyword>
<accession>A0A5C5RLZ0</accession>
<reference evidence="2 3" key="1">
    <citation type="submission" date="2019-06" db="EMBL/GenBank/DDBJ databases">
        <authorList>
            <person name="Teng J.L.L."/>
            <person name="Lee H.H."/>
            <person name="Lau S.K.P."/>
            <person name="Woo P.C.Y."/>
        </authorList>
    </citation>
    <scope>NUCLEOTIDE SEQUENCE [LARGE SCALE GENOMIC DNA]</scope>
    <source>
        <strain evidence="2 3">HKU70</strain>
    </source>
</reference>
<dbReference type="Pfam" id="PF05685">
    <property type="entry name" value="Uma2"/>
    <property type="match status" value="1"/>
</dbReference>
<sequence length="178" mass="19162">MTAARRVDLMSLDDWRALGEDTAGRSELQEGVLIVSPSPVPRHQKAGFRLGVALHPQVPDGVEIVPDVDVIVASGFPPTVRRPDLVIVTASTETDIVAADVVLVVEILSPGTRRQDLVTKRSEYADAGIPHYWIVDLDAGPSIEALTLRDGSYEGPICTSEFDVTAPFHLTIDPTALT</sequence>
<keyword evidence="2" id="KW-0540">Nuclease</keyword>
<dbReference type="InterPro" id="IPR011335">
    <property type="entry name" value="Restrct_endonuc-II-like"/>
</dbReference>
<reference evidence="2 3" key="2">
    <citation type="submission" date="2019-08" db="EMBL/GenBank/DDBJ databases">
        <title>Tsukamurella conjunctivitidis sp. nov., Tsukamurella assacharolytica sp. nov. and Tsukamurella sputae sp. nov. isolated from patients with conjunctivitis, bacteraemia (lymphoma) and respiratory infection (sputum) in Hong Kong.</title>
        <authorList>
            <person name="Fok K.M.N."/>
            <person name="Fong J.Y.H."/>
        </authorList>
    </citation>
    <scope>NUCLEOTIDE SEQUENCE [LARGE SCALE GENOMIC DNA]</scope>
    <source>
        <strain evidence="2 3">HKU70</strain>
    </source>
</reference>
<dbReference type="PANTHER" id="PTHR35400">
    <property type="entry name" value="SLR1083 PROTEIN"/>
    <property type="match status" value="1"/>
</dbReference>
<dbReference type="OrthoDB" id="9799703at2"/>
<comment type="caution">
    <text evidence="2">The sequence shown here is derived from an EMBL/GenBank/DDBJ whole genome shotgun (WGS) entry which is preliminary data.</text>
</comment>
<dbReference type="AlphaFoldDB" id="A0A5C5RLZ0"/>
<gene>
    <name evidence="2" type="ORF">FK268_15600</name>
</gene>
<dbReference type="InterPro" id="IPR008538">
    <property type="entry name" value="Uma2"/>
</dbReference>
<dbReference type="Proteomes" id="UP000319792">
    <property type="component" value="Unassembled WGS sequence"/>
</dbReference>